<dbReference type="eggNOG" id="COG3210">
    <property type="taxonomic scope" value="Bacteria"/>
</dbReference>
<dbReference type="SUPFAM" id="SSF51126">
    <property type="entry name" value="Pectin lyase-like"/>
    <property type="match status" value="2"/>
</dbReference>
<keyword evidence="1" id="KW-0732">Signal</keyword>
<evidence type="ECO:0000313" key="2">
    <source>
        <dbReference type="EMBL" id="EDY19998.1"/>
    </source>
</evidence>
<dbReference type="InParanoid" id="B4D0Y6"/>
<dbReference type="EMBL" id="ABVL01000006">
    <property type="protein sequence ID" value="EDY19998.1"/>
    <property type="molecule type" value="Genomic_DNA"/>
</dbReference>
<dbReference type="Proteomes" id="UP000005824">
    <property type="component" value="Unassembled WGS sequence"/>
</dbReference>
<evidence type="ECO:0000256" key="1">
    <source>
        <dbReference type="ARBA" id="ARBA00022729"/>
    </source>
</evidence>
<evidence type="ECO:0000313" key="3">
    <source>
        <dbReference type="Proteomes" id="UP000005824"/>
    </source>
</evidence>
<dbReference type="InterPro" id="IPR011050">
    <property type="entry name" value="Pectin_lyase_fold/virulence"/>
</dbReference>
<accession>B4D0Y6</accession>
<name>B4D0Y6_9BACT</name>
<dbReference type="NCBIfam" id="TIGR02601">
    <property type="entry name" value="autotrns_rpt"/>
    <property type="match status" value="4"/>
</dbReference>
<proteinExistence type="predicted"/>
<dbReference type="InterPro" id="IPR013425">
    <property type="entry name" value="Autotrns_rpt"/>
</dbReference>
<comment type="caution">
    <text evidence="2">The sequence shown here is derived from an EMBL/GenBank/DDBJ whole genome shotgun (WGS) entry which is preliminary data.</text>
</comment>
<reference evidence="2 3" key="1">
    <citation type="journal article" date="2011" name="J. Bacteriol.">
        <title>Genome sequence of Chthoniobacter flavus Ellin428, an aerobic heterotrophic soil bacterium.</title>
        <authorList>
            <person name="Kant R."/>
            <person name="van Passel M.W."/>
            <person name="Palva A."/>
            <person name="Lucas S."/>
            <person name="Lapidus A."/>
            <person name="Glavina Del Rio T."/>
            <person name="Dalin E."/>
            <person name="Tice H."/>
            <person name="Bruce D."/>
            <person name="Goodwin L."/>
            <person name="Pitluck S."/>
            <person name="Larimer F.W."/>
            <person name="Land M.L."/>
            <person name="Hauser L."/>
            <person name="Sangwan P."/>
            <person name="de Vos W.M."/>
            <person name="Janssen P.H."/>
            <person name="Smidt H."/>
        </authorList>
    </citation>
    <scope>NUCLEOTIDE SEQUENCE [LARGE SCALE GENOMIC DNA]</scope>
    <source>
        <strain evidence="2 3">Ellin428</strain>
    </source>
</reference>
<organism evidence="2 3">
    <name type="scientific">Chthoniobacter flavus Ellin428</name>
    <dbReference type="NCBI Taxonomy" id="497964"/>
    <lineage>
        <taxon>Bacteria</taxon>
        <taxon>Pseudomonadati</taxon>
        <taxon>Verrucomicrobiota</taxon>
        <taxon>Spartobacteria</taxon>
        <taxon>Chthoniobacterales</taxon>
        <taxon>Chthoniobacteraceae</taxon>
        <taxon>Chthoniobacter</taxon>
    </lineage>
</organism>
<dbReference type="Pfam" id="PF12951">
    <property type="entry name" value="PATR"/>
    <property type="match status" value="4"/>
</dbReference>
<keyword evidence="3" id="KW-1185">Reference proteome</keyword>
<dbReference type="PANTHER" id="PTHR35037:SF3">
    <property type="entry name" value="C-TERMINAL REGION OF AIDA-LIKE PROTEIN"/>
    <property type="match status" value="1"/>
</dbReference>
<sequence length="787" mass="77870" precursor="true">MNSRSRSSSSLTIRSITLFAAVAPVFASLLPIAFATTWDPNNNPTWTSGSATLSVDIIGGTPTQTGGDISSPDLIQFGGASFGALYTIGGGTFTVGGIWVGRIGQPPNQFVQNAGTVTVSQLEITDGNGKYILNGGTLNVNHVSFDYPGAGIAPGGSLVLNGGTLVTSTIALKFGSGYVGRFYFNGGTLQADPAIASSSLGWIQNGSGANSLISVYVGQNGGQLDTNGTDRIIYTPFLHDPAATGTDGGITKLGAGTLTLAGDNTYTGPTTVSAGTLQIGNGGATGSILGNATNNATLIFNRGDAWTYGGVISGTGNLVKNGGGTLTLAGSSTFTGGTTVNAGTLKLTAGGSVGTIRGALTINPGTVVETATTDAFGYATGAKVDSVTINGGTLNHTVAGDIGWGVAYTLSNGALLSSNGGVSDASAASMFAFGGPIGGNTSVNVTAGVNTIAGHVDLRGDSDNPNISNTNVNFTVASGATLNVTAGISSHVPFGTVGPVGITKLGAGLMTLTGTNTYTGATIISAGTLQIGNGGAAGSVIGNISDNAALVFNRTDAFTYSGIISGTGSLTQAGTGALTLSNNQTYTGLTTLTNGTLRVNGALASTAVSVQSGATLGGTGTLASVATLHIGGHLAPGGNSSSDTPGTLTFTGGVSFESGAALDLQLGTASDLVRVSGGTLTGPATGALTLNIFDSGGFGPGTYPLFDYTGATLASFDATDFSLGTVPAGFDYAFATQGNQLDLIVTVPEPGVAALLTLSVLCLPLHRRRQGYQTPQRPLTACAEKRA</sequence>
<dbReference type="AlphaFoldDB" id="B4D0Y6"/>
<dbReference type="STRING" id="497964.CfE428DRAFT_2587"/>
<dbReference type="InterPro" id="IPR051551">
    <property type="entry name" value="Autotransporter_adhesion"/>
</dbReference>
<dbReference type="Gene3D" id="2.160.20.20">
    <property type="match status" value="1"/>
</dbReference>
<dbReference type="RefSeq" id="WP_006979912.1">
    <property type="nucleotide sequence ID" value="NZ_ABVL01000006.1"/>
</dbReference>
<dbReference type="InterPro" id="IPR012332">
    <property type="entry name" value="Autotransporter_pectin_lyase_C"/>
</dbReference>
<gene>
    <name evidence="2" type="ORF">CfE428DRAFT_2587</name>
</gene>
<protein>
    <submittedName>
        <fullName evidence="2">Autotransporter-associated beta strand repeat protein</fullName>
    </submittedName>
</protein>
<dbReference type="PANTHER" id="PTHR35037">
    <property type="entry name" value="C-TERMINAL REGION OF AIDA-LIKE PROTEIN"/>
    <property type="match status" value="1"/>
</dbReference>